<protein>
    <submittedName>
        <fullName evidence="8">Serp2-like protein</fullName>
    </submittedName>
</protein>
<evidence type="ECO:0000313" key="8">
    <source>
        <dbReference type="EMBL" id="RWS30455.1"/>
    </source>
</evidence>
<dbReference type="AlphaFoldDB" id="A0A443SSI5"/>
<evidence type="ECO:0000313" key="9">
    <source>
        <dbReference type="Proteomes" id="UP000288716"/>
    </source>
</evidence>
<dbReference type="SMART" id="SM00093">
    <property type="entry name" value="SERPIN"/>
    <property type="match status" value="1"/>
</dbReference>
<keyword evidence="4" id="KW-0325">Glycoprotein</keyword>
<organism evidence="8 9">
    <name type="scientific">Leptotrombidium deliense</name>
    <dbReference type="NCBI Taxonomy" id="299467"/>
    <lineage>
        <taxon>Eukaryota</taxon>
        <taxon>Metazoa</taxon>
        <taxon>Ecdysozoa</taxon>
        <taxon>Arthropoda</taxon>
        <taxon>Chelicerata</taxon>
        <taxon>Arachnida</taxon>
        <taxon>Acari</taxon>
        <taxon>Acariformes</taxon>
        <taxon>Trombidiformes</taxon>
        <taxon>Prostigmata</taxon>
        <taxon>Anystina</taxon>
        <taxon>Parasitengona</taxon>
        <taxon>Trombiculoidea</taxon>
        <taxon>Trombiculidae</taxon>
        <taxon>Leptotrombidium</taxon>
    </lineage>
</organism>
<feature type="chain" id="PRO_5019412320" evidence="6">
    <location>
        <begin position="17"/>
        <end position="390"/>
    </location>
</feature>
<dbReference type="PANTHER" id="PTHR11461">
    <property type="entry name" value="SERINE PROTEASE INHIBITOR, SERPIN"/>
    <property type="match status" value="1"/>
</dbReference>
<evidence type="ECO:0000259" key="7">
    <source>
        <dbReference type="SMART" id="SM00093"/>
    </source>
</evidence>
<dbReference type="InterPro" id="IPR023795">
    <property type="entry name" value="Serpin_CS"/>
</dbReference>
<dbReference type="GO" id="GO:0005615">
    <property type="term" value="C:extracellular space"/>
    <property type="evidence" value="ECO:0007669"/>
    <property type="project" value="InterPro"/>
</dbReference>
<dbReference type="GO" id="GO:0004867">
    <property type="term" value="F:serine-type endopeptidase inhibitor activity"/>
    <property type="evidence" value="ECO:0007669"/>
    <property type="project" value="UniProtKB-KW"/>
</dbReference>
<evidence type="ECO:0000256" key="3">
    <source>
        <dbReference type="ARBA" id="ARBA00022900"/>
    </source>
</evidence>
<dbReference type="Pfam" id="PF00079">
    <property type="entry name" value="Serpin"/>
    <property type="match status" value="1"/>
</dbReference>
<evidence type="ECO:0000256" key="5">
    <source>
        <dbReference type="RuleBase" id="RU000411"/>
    </source>
</evidence>
<dbReference type="InterPro" id="IPR042185">
    <property type="entry name" value="Serpin_sf_2"/>
</dbReference>
<dbReference type="PROSITE" id="PS00284">
    <property type="entry name" value="SERPIN"/>
    <property type="match status" value="1"/>
</dbReference>
<accession>A0A443SSI5</accession>
<dbReference type="PANTHER" id="PTHR11461:SF211">
    <property type="entry name" value="GH10112P-RELATED"/>
    <property type="match status" value="1"/>
</dbReference>
<dbReference type="Gene3D" id="3.30.497.10">
    <property type="entry name" value="Antithrombin, subunit I, domain 2"/>
    <property type="match status" value="1"/>
</dbReference>
<evidence type="ECO:0000256" key="1">
    <source>
        <dbReference type="ARBA" id="ARBA00009500"/>
    </source>
</evidence>
<comment type="similarity">
    <text evidence="1 5">Belongs to the serpin family.</text>
</comment>
<dbReference type="SUPFAM" id="SSF56574">
    <property type="entry name" value="Serpins"/>
    <property type="match status" value="1"/>
</dbReference>
<feature type="domain" description="Serpin" evidence="7">
    <location>
        <begin position="55"/>
        <end position="390"/>
    </location>
</feature>
<dbReference type="Proteomes" id="UP000288716">
    <property type="component" value="Unassembled WGS sequence"/>
</dbReference>
<keyword evidence="2" id="KW-0646">Protease inhibitor</keyword>
<feature type="signal peptide" evidence="6">
    <location>
        <begin position="1"/>
        <end position="16"/>
    </location>
</feature>
<evidence type="ECO:0000256" key="6">
    <source>
        <dbReference type="SAM" id="SignalP"/>
    </source>
</evidence>
<comment type="caution">
    <text evidence="8">The sequence shown here is derived from an EMBL/GenBank/DDBJ whole genome shotgun (WGS) entry which is preliminary data.</text>
</comment>
<evidence type="ECO:0000256" key="2">
    <source>
        <dbReference type="ARBA" id="ARBA00022690"/>
    </source>
</evidence>
<dbReference type="InterPro" id="IPR023796">
    <property type="entry name" value="Serpin_dom"/>
</dbReference>
<keyword evidence="6" id="KW-0732">Signal</keyword>
<sequence length="390" mass="45102">MIATFIILCFCFFALCAPYIMKIDNSKEKVAKACLAHGLNVIESFCANDDTNPIFDAFNSLSGEVPILQTVEGKYERYLFHAFKFNTSFSNPDDVVKTFYGNTHLMNIRYNAIKIYVISDEFNVTNKFMNSFENLKFSKLIYNASFDENPEVLAINIKKQLMNATNDTIDEELDWLVKVNQSDRLVAYSAAEYSKRMLVAFDQKNSKRRLFYNDGFKKRLMRFMSNKGEYKHYSNDKYAALDVAYEHGDHLMVILPNKDIECKSLLQNLTVDEVFDLNRKLQLKNVSVSIPLFDQNYIRTRSSYSSHERISFLLTTAAYPSLTQKPLVKKVYFTQSKAVIRFKLSEAGIYNATSIPSNTKLTKFIANRPFIYFLFTKRNIALFVGVLNRL</sequence>
<keyword evidence="9" id="KW-1185">Reference proteome</keyword>
<keyword evidence="3" id="KW-0722">Serine protease inhibitor</keyword>
<name>A0A443SSI5_9ACAR</name>
<evidence type="ECO:0000256" key="4">
    <source>
        <dbReference type="ARBA" id="ARBA00023180"/>
    </source>
</evidence>
<dbReference type="VEuPathDB" id="VectorBase:LDEU001584"/>
<dbReference type="OrthoDB" id="671595at2759"/>
<dbReference type="Gene3D" id="2.30.39.10">
    <property type="entry name" value="Alpha-1-antitrypsin, domain 1"/>
    <property type="match status" value="1"/>
</dbReference>
<dbReference type="InterPro" id="IPR042178">
    <property type="entry name" value="Serpin_sf_1"/>
</dbReference>
<dbReference type="InterPro" id="IPR000215">
    <property type="entry name" value="Serpin_fam"/>
</dbReference>
<dbReference type="EMBL" id="NCKV01000495">
    <property type="protein sequence ID" value="RWS30455.1"/>
    <property type="molecule type" value="Genomic_DNA"/>
</dbReference>
<proteinExistence type="inferred from homology"/>
<reference evidence="8 9" key="1">
    <citation type="journal article" date="2018" name="Gigascience">
        <title>Genomes of trombidid mites reveal novel predicted allergens and laterally-transferred genes associated with secondary metabolism.</title>
        <authorList>
            <person name="Dong X."/>
            <person name="Chaisiri K."/>
            <person name="Xia D."/>
            <person name="Armstrong S.D."/>
            <person name="Fang Y."/>
            <person name="Donnelly M.J."/>
            <person name="Kadowaki T."/>
            <person name="McGarry J.W."/>
            <person name="Darby A.C."/>
            <person name="Makepeace B.L."/>
        </authorList>
    </citation>
    <scope>NUCLEOTIDE SEQUENCE [LARGE SCALE GENOMIC DNA]</scope>
    <source>
        <strain evidence="8">UoL-UT</strain>
    </source>
</reference>
<gene>
    <name evidence="8" type="ORF">B4U80_12564</name>
</gene>
<dbReference type="InterPro" id="IPR036186">
    <property type="entry name" value="Serpin_sf"/>
</dbReference>